<evidence type="ECO:0000256" key="1">
    <source>
        <dbReference type="ARBA" id="ARBA00022478"/>
    </source>
</evidence>
<dbReference type="GO" id="GO:0046983">
    <property type="term" value="F:protein dimerization activity"/>
    <property type="evidence" value="ECO:0007669"/>
    <property type="project" value="InterPro"/>
</dbReference>
<organism evidence="5 6">
    <name type="scientific">Caldiarchaeum subterraneum</name>
    <dbReference type="NCBI Taxonomy" id="311458"/>
    <lineage>
        <taxon>Archaea</taxon>
        <taxon>Nitrososphaerota</taxon>
        <taxon>Candidatus Caldarchaeales</taxon>
        <taxon>Candidatus Caldarchaeaceae</taxon>
        <taxon>Candidatus Caldarchaeum</taxon>
    </lineage>
</organism>
<comment type="caution">
    <text evidence="5">The sequence shown here is derived from an EMBL/GenBank/DDBJ whole genome shotgun (WGS) entry which is preliminary data.</text>
</comment>
<comment type="subunit">
    <text evidence="3">Part of the RNA polymerase complex.</text>
</comment>
<dbReference type="GO" id="GO:0003899">
    <property type="term" value="F:DNA-directed RNA polymerase activity"/>
    <property type="evidence" value="ECO:0007669"/>
    <property type="project" value="UniProtKB-UniRule"/>
</dbReference>
<name>A0A832ZV34_CALS0</name>
<evidence type="ECO:0000256" key="3">
    <source>
        <dbReference type="HAMAP-Rule" id="MF_00261"/>
    </source>
</evidence>
<comment type="function">
    <text evidence="3">DNA-dependent RNA polymerase (RNAP) catalyzes the transcription of DNA into RNA using the four ribonucleoside triphosphates as substrates.</text>
</comment>
<dbReference type="GO" id="GO:0005737">
    <property type="term" value="C:cytoplasm"/>
    <property type="evidence" value="ECO:0007669"/>
    <property type="project" value="UniProtKB-SubCell"/>
</dbReference>
<dbReference type="SUPFAM" id="SSF55257">
    <property type="entry name" value="RBP11-like subunits of RNA polymerase"/>
    <property type="match status" value="1"/>
</dbReference>
<sequence>MIRIVNERDDYLEVNISGVDVSIVGSVTDYLNTLDGVEYAGYRVEHPLTGEITLIIKTDAGKLKARDAVKKALANLKTTLAKLSEETKVL</sequence>
<accession>A0A832ZV34</accession>
<dbReference type="Gene3D" id="3.30.1360.10">
    <property type="entry name" value="RNA polymerase, RBP11-like subunit"/>
    <property type="match status" value="1"/>
</dbReference>
<feature type="domain" description="DNA-directed RNA polymerase RBP11-like dimerisation" evidence="4">
    <location>
        <begin position="12"/>
        <end position="85"/>
    </location>
</feature>
<keyword evidence="2 3" id="KW-0804">Transcription</keyword>
<dbReference type="InterPro" id="IPR009025">
    <property type="entry name" value="RBP11-like_dimer"/>
</dbReference>
<dbReference type="Pfam" id="PF13656">
    <property type="entry name" value="RNA_pol_L_2"/>
    <property type="match status" value="1"/>
</dbReference>
<keyword evidence="1 3" id="KW-0240">DNA-directed RNA polymerase</keyword>
<dbReference type="HAMAP" id="MF_00261">
    <property type="entry name" value="RNApol_arch_Rpo11"/>
    <property type="match status" value="1"/>
</dbReference>
<dbReference type="Proteomes" id="UP000608579">
    <property type="component" value="Unassembled WGS sequence"/>
</dbReference>
<proteinExistence type="inferred from homology"/>
<dbReference type="InterPro" id="IPR022905">
    <property type="entry name" value="Rpo11-like"/>
</dbReference>
<evidence type="ECO:0000313" key="6">
    <source>
        <dbReference type="Proteomes" id="UP000608579"/>
    </source>
</evidence>
<evidence type="ECO:0000259" key="4">
    <source>
        <dbReference type="Pfam" id="PF13656"/>
    </source>
</evidence>
<evidence type="ECO:0000313" key="5">
    <source>
        <dbReference type="EMBL" id="HIQ29484.1"/>
    </source>
</evidence>
<keyword evidence="3" id="KW-0548">Nucleotidyltransferase</keyword>
<reference evidence="5" key="1">
    <citation type="journal article" date="2020" name="ISME J.">
        <title>Gammaproteobacteria mediating utilization of methyl-, sulfur- and petroleum organic compounds in deep ocean hydrothermal plumes.</title>
        <authorList>
            <person name="Zhou Z."/>
            <person name="Liu Y."/>
            <person name="Pan J."/>
            <person name="Cron B.R."/>
            <person name="Toner B.M."/>
            <person name="Anantharaman K."/>
            <person name="Breier J.A."/>
            <person name="Dick G.J."/>
            <person name="Li M."/>
        </authorList>
    </citation>
    <scope>NUCLEOTIDE SEQUENCE</scope>
    <source>
        <strain evidence="5">SZUA-1515</strain>
    </source>
</reference>
<gene>
    <name evidence="3" type="primary">rpo11</name>
    <name evidence="3" type="synonym">rpoL</name>
    <name evidence="5" type="ORF">EYH45_02855</name>
</gene>
<comment type="subcellular location">
    <subcellularLocation>
        <location evidence="3">Cytoplasm</location>
    </subcellularLocation>
</comment>
<keyword evidence="3" id="KW-0963">Cytoplasm</keyword>
<keyword evidence="3" id="KW-0808">Transferase</keyword>
<evidence type="ECO:0000256" key="2">
    <source>
        <dbReference type="ARBA" id="ARBA00023163"/>
    </source>
</evidence>
<comment type="catalytic activity">
    <reaction evidence="3">
        <text>RNA(n) + a ribonucleoside 5'-triphosphate = RNA(n+1) + diphosphate</text>
        <dbReference type="Rhea" id="RHEA:21248"/>
        <dbReference type="Rhea" id="RHEA-COMP:14527"/>
        <dbReference type="Rhea" id="RHEA-COMP:17342"/>
        <dbReference type="ChEBI" id="CHEBI:33019"/>
        <dbReference type="ChEBI" id="CHEBI:61557"/>
        <dbReference type="ChEBI" id="CHEBI:140395"/>
        <dbReference type="EC" id="2.7.7.6"/>
    </reaction>
</comment>
<dbReference type="EMBL" id="DQVM01000051">
    <property type="protein sequence ID" value="HIQ29484.1"/>
    <property type="molecule type" value="Genomic_DNA"/>
</dbReference>
<protein>
    <recommendedName>
        <fullName evidence="3">DNA-directed RNA polymerase subunit Rpo11</fullName>
        <ecNumber evidence="3">2.7.7.6</ecNumber>
    </recommendedName>
    <alternativeName>
        <fullName evidence="3">DNA-directed RNA polymerase subunit L</fullName>
    </alternativeName>
</protein>
<dbReference type="EC" id="2.7.7.6" evidence="3"/>
<dbReference type="GO" id="GO:0000428">
    <property type="term" value="C:DNA-directed RNA polymerase complex"/>
    <property type="evidence" value="ECO:0007669"/>
    <property type="project" value="UniProtKB-KW"/>
</dbReference>
<dbReference type="GO" id="GO:0006351">
    <property type="term" value="P:DNA-templated transcription"/>
    <property type="evidence" value="ECO:0007669"/>
    <property type="project" value="UniProtKB-UniRule"/>
</dbReference>
<comment type="similarity">
    <text evidence="3">Belongs to the archaeal Rpo11/eukaryotic RPB11/RPC19 RNA polymerase subunit family.</text>
</comment>
<dbReference type="AlphaFoldDB" id="A0A832ZV34"/>
<dbReference type="InterPro" id="IPR036603">
    <property type="entry name" value="RBP11-like"/>
</dbReference>